<reference evidence="1 2" key="1">
    <citation type="submission" date="2016-05" db="EMBL/GenBank/DDBJ databases">
        <title>Microbial solvent formation.</title>
        <authorList>
            <person name="Poehlein A."/>
            <person name="Montoya Solano J.D."/>
            <person name="Flitsch S."/>
            <person name="Krabben P."/>
            <person name="Duerre P."/>
            <person name="Daniel R."/>
        </authorList>
    </citation>
    <scope>NUCLEOTIDE SEQUENCE [LARGE SCALE GENOMIC DNA]</scope>
    <source>
        <strain evidence="1 2">L1-8</strain>
    </source>
</reference>
<comment type="caution">
    <text evidence="1">The sequence shown here is derived from an EMBL/GenBank/DDBJ whole genome shotgun (WGS) entry which is preliminary data.</text>
</comment>
<proteinExistence type="predicted"/>
<accession>A0A1S8NDN4</accession>
<protein>
    <submittedName>
        <fullName evidence="1">Uncharacterized protein</fullName>
    </submittedName>
</protein>
<sequence>MKNKEYEMGYKYGIKIGRYEASYDISVNFFKMTFKKEHYYKINRIKWLSNYEMDVLCDEMLNYISHDKDKSGERNEEKLKKYKENILKLLR</sequence>
<dbReference type="Proteomes" id="UP000191154">
    <property type="component" value="Unassembled WGS sequence"/>
</dbReference>
<dbReference type="RefSeq" id="WP_077864764.1">
    <property type="nucleotide sequence ID" value="NZ_LZYZ01000002.1"/>
</dbReference>
<gene>
    <name evidence="1" type="ORF">CLOSAC_13880</name>
</gene>
<dbReference type="EMBL" id="LZYZ01000002">
    <property type="protein sequence ID" value="OOM14508.1"/>
    <property type="molecule type" value="Genomic_DNA"/>
</dbReference>
<dbReference type="AlphaFoldDB" id="A0A1S8NDN4"/>
<name>A0A1S8NDN4_CLOSA</name>
<evidence type="ECO:0000313" key="2">
    <source>
        <dbReference type="Proteomes" id="UP000191154"/>
    </source>
</evidence>
<evidence type="ECO:0000313" key="1">
    <source>
        <dbReference type="EMBL" id="OOM14508.1"/>
    </source>
</evidence>
<organism evidence="1 2">
    <name type="scientific">Clostridium saccharobutylicum</name>
    <dbReference type="NCBI Taxonomy" id="169679"/>
    <lineage>
        <taxon>Bacteria</taxon>
        <taxon>Bacillati</taxon>
        <taxon>Bacillota</taxon>
        <taxon>Clostridia</taxon>
        <taxon>Eubacteriales</taxon>
        <taxon>Clostridiaceae</taxon>
        <taxon>Clostridium</taxon>
    </lineage>
</organism>